<feature type="domain" description="Outer membrane channel protein CpnT-like N-terminal" evidence="4">
    <location>
        <begin position="9"/>
        <end position="145"/>
    </location>
</feature>
<protein>
    <submittedName>
        <fullName evidence="5">Uncharacterized protein</fullName>
    </submittedName>
</protein>
<dbReference type="Proteomes" id="UP000094008">
    <property type="component" value="Unassembled WGS sequence"/>
</dbReference>
<feature type="compositionally biased region" description="Low complexity" evidence="2">
    <location>
        <begin position="334"/>
        <end position="361"/>
    </location>
</feature>
<feature type="compositionally biased region" description="Low complexity" evidence="2">
    <location>
        <begin position="556"/>
        <end position="585"/>
    </location>
</feature>
<dbReference type="InterPro" id="IPR057746">
    <property type="entry name" value="CpnT-like_N"/>
</dbReference>
<feature type="compositionally biased region" description="Polar residues" evidence="2">
    <location>
        <begin position="431"/>
        <end position="457"/>
    </location>
</feature>
<dbReference type="PANTHER" id="PTHR34491:SF156">
    <property type="entry name" value="KINESIN MOTOR DOMAIN-CONTAINING PROTEIN"/>
    <property type="match status" value="1"/>
</dbReference>
<feature type="domain" description="DUF1023" evidence="3">
    <location>
        <begin position="897"/>
        <end position="1068"/>
    </location>
</feature>
<feature type="compositionally biased region" description="Basic and acidic residues" evidence="2">
    <location>
        <begin position="686"/>
        <end position="705"/>
    </location>
</feature>
<name>A0A1A0WFJ8_MYCPR</name>
<feature type="compositionally biased region" description="Low complexity" evidence="2">
    <location>
        <begin position="370"/>
        <end position="388"/>
    </location>
</feature>
<accession>A0A1A0WFJ8</accession>
<feature type="region of interest" description="Disordered" evidence="2">
    <location>
        <begin position="287"/>
        <end position="715"/>
    </location>
</feature>
<feature type="region of interest" description="Disordered" evidence="2">
    <location>
        <begin position="1729"/>
        <end position="1750"/>
    </location>
</feature>
<reference evidence="6" key="1">
    <citation type="submission" date="2016-06" db="EMBL/GenBank/DDBJ databases">
        <authorList>
            <person name="Sutton G."/>
            <person name="Brinkac L."/>
            <person name="Sanka R."/>
            <person name="Adams M."/>
            <person name="Lau E."/>
            <person name="Mehaffy C."/>
            <person name="Tameris M."/>
            <person name="Hatherill M."/>
            <person name="Hanekom W."/>
            <person name="Mahomed H."/>
            <person name="Mcshane H."/>
        </authorList>
    </citation>
    <scope>NUCLEOTIDE SEQUENCE [LARGE SCALE GENOMIC DNA]</scope>
    <source>
        <strain evidence="6">852002-10433_SCH5171157</strain>
    </source>
</reference>
<feature type="compositionally biased region" description="Basic and acidic residues" evidence="2">
    <location>
        <begin position="1371"/>
        <end position="1408"/>
    </location>
</feature>
<evidence type="ECO:0000313" key="6">
    <source>
        <dbReference type="Proteomes" id="UP000094008"/>
    </source>
</evidence>
<dbReference type="ESTHER" id="mycpr-a0a1a0wfj8">
    <property type="family name" value="Duf_1023"/>
</dbReference>
<feature type="compositionally biased region" description="Basic and acidic residues" evidence="2">
    <location>
        <begin position="594"/>
        <end position="604"/>
    </location>
</feature>
<feature type="compositionally biased region" description="Polar residues" evidence="2">
    <location>
        <begin position="467"/>
        <end position="476"/>
    </location>
</feature>
<evidence type="ECO:0000256" key="1">
    <source>
        <dbReference type="SAM" id="Coils"/>
    </source>
</evidence>
<feature type="compositionally biased region" description="Polar residues" evidence="2">
    <location>
        <begin position="314"/>
        <end position="324"/>
    </location>
</feature>
<feature type="region of interest" description="Disordered" evidence="2">
    <location>
        <begin position="1518"/>
        <end position="1592"/>
    </location>
</feature>
<dbReference type="InterPro" id="IPR010427">
    <property type="entry name" value="DUF1023"/>
</dbReference>
<feature type="compositionally biased region" description="Polar residues" evidence="2">
    <location>
        <begin position="392"/>
        <end position="413"/>
    </location>
</feature>
<sequence length="2083" mass="222856">MTIQIPGYLQWVSYLTGSEWPQGDEDAMRRIGDYWRDAADDLSDLIPDLNRVRSETLSVLMGETADAAEEQFAMLFDGDYSVDKLSQAMSALGDLADGAGTEIEYTKLQILTSLAIAAAEIAWALAAAPETFGGSLGLIPVTEAATMMAVRQIVAMLLRQLVKKLGEAMTKTLVRRLLREAAQEIAIGLGQELAIQGFQAAQGNRDGIDWKQAGIVAAASGIGGAVGSPVGEGLTRAMGRSDNPVTNALKGALSGYGAGIAGNVAGTLGTGGELDAVSIFGGAASSAATGGVHGAKSGSHSNSPNGNGRPDTGSPGSPDTNGANDSHPGGEAGNNGQQSHNGSHSQSPSNTSTSTPATSPSDNGSHAGVSSSQDTSAATPATSTSQDPVSHTAPTSQTPTNGESGPSAPSENSHAPAGRDGSPAQHDGGPTNETSGTQEPANQNSTPTNDAGQQPNHTGDPKHTGDPTESTNTRPDTITAGHPTDTSTDANTDTATHTAPAEHTTTEPQQSAPVAQPAASTPAAPSTPSMSTPTSPSTTPAPTTPANNPSTPPATPAKASPTDTPAPTARPSLSEPSTTHTSTEPAGTPTARSAEIHAAQDRSGQEATDSQDGQHHQDPDAKPESAIPPIAVTPVLPNVGGDGVSTRAGDSGRPNATRPGQRPVDGADRIGARRDPADGQPPRNGEPPDRDGGRARPSEDADHSDQTPTNGEIRDPAQIVDELGQHRTDQDNGQTADVHDAAQRVRDQWSDLTQAERDAVIAQETRDGHRTDLGDLDGLPASVRDVLNRHNLVEDMVAVHPQHADAIRGYADAMNAHLADPDTVARPKSSVEDPENGFKLPNTEPGRLKRLASLFTDSNDIRVLTRNADAVWNAVYGHPENAEPRQLYTYDPTAFNGDGRIAVAVGNLDTATAVAVHTPGITTTIRSIGLNVDNAENHHIRARREQGDVETAVVSWIGYDAPSGNPIKLGRETATQQFAEAGGHRLAHDVAGIVGSRSDSPNIHLFGHSYGSTTTAHAGVGGRLGDYVSTVTLLGSPGAGPLAHAREFGIGAENVYVASASRDVVTWTGSHMDGTPNRASTYLQNLSTSTFVGVVEGRYGPLTNLAMGISNLAGGLSGRLSGLGQGFDPAMSEFGANRLAAQYNSPEHLGGIKPHTRYFASEEFAGRDPVLLRDDPNVRVTESLDNFSHILTGNTDQLSLETNHRDPDAMFGDPARTRAADPALGYPTNDCVPRTIYGFSERHPDTTVKPVDGEYGDRGVPRSDYERALGTQLRDATLNDILAAIRRGESVIVVDTYHANGLPDGHPGSHTYAVEPNLDDPSRPLVYEGDERTPRPWPPQGLDHVSHTQIATFHPDGTPTHPNTDTTHTPRSGDDQRIAAAHRDSPEHRDPTELPAQDRTEGHDYPPDHISDLLDLPAYHPGSLSDYEVRSVYLNGEQRMHALHENLVQRGVDPETRARAMFEARNELRSWARELMSDRAGAERLTRENPNQSWDDIVAKYRERGLDGDDLYNTIADRSMASRPSVNESLGLDPNRPPPLPEVRGGPDDRIGAAHPDSDPTHTGETRAQSDESGYEPHRPLQNTDLPSQLPTDPALRDQVIAEAVHRAQEQHQARADEVKRLRAEAKDLTKQVKEAQGDRKQELKQELAAKRTELNDAQLRADESRELIRAVSQVDHLQGLLQQERHTPATDGTALRAAQQRIDEARPVADTRQVEVRRLARELAAAEAARRSADQAHETARADELAARTERLESQLQRARRLLRTSDRRLRTEGNREQHAAWRHSSNDSREMRLSQQIDETQRRLAARYSEFVACDDAYADVRRARSNGEDVGAALDRLQGLREASELARRVDLDAEIRSVIDEVTRQYLESRIRTDGIDDAWVSRELMSNEDRAAHWPVVDLHHIRQDIANRVGEGAEWQFERQMRGLTRCTAEEVADALSIFHDSEVRPARGGNAPARTAFQAALRHQLRAEADRLVTEGRFADADQFLTEQVAYVVSQLAALHEQDCAGGGADHIPTYVGLPVLADGSINSSLGSLWTQTIAGSNGDLQVYQAIRAIAQAQIAAGRGADPLDIWYTNFS</sequence>
<feature type="compositionally biased region" description="Basic and acidic residues" evidence="2">
    <location>
        <begin position="665"/>
        <end position="677"/>
    </location>
</feature>
<dbReference type="Pfam" id="PF25547">
    <property type="entry name" value="WXG100_2"/>
    <property type="match status" value="1"/>
</dbReference>
<feature type="compositionally biased region" description="Low complexity" evidence="2">
    <location>
        <begin position="484"/>
        <end position="549"/>
    </location>
</feature>
<feature type="compositionally biased region" description="Basic and acidic residues" evidence="2">
    <location>
        <begin position="1545"/>
        <end position="1579"/>
    </location>
</feature>
<feature type="region of interest" description="Disordered" evidence="2">
    <location>
        <begin position="1766"/>
        <end position="1794"/>
    </location>
</feature>
<feature type="compositionally biased region" description="Basic and acidic residues" evidence="2">
    <location>
        <begin position="612"/>
        <end position="623"/>
    </location>
</feature>
<feature type="region of interest" description="Disordered" evidence="2">
    <location>
        <begin position="824"/>
        <end position="844"/>
    </location>
</feature>
<dbReference type="Pfam" id="PF06259">
    <property type="entry name" value="Abhydrolase_8"/>
    <property type="match status" value="1"/>
</dbReference>
<evidence type="ECO:0000313" key="5">
    <source>
        <dbReference type="EMBL" id="OBB97167.1"/>
    </source>
</evidence>
<gene>
    <name evidence="5" type="ORF">A5779_15540</name>
</gene>
<feature type="compositionally biased region" description="Low complexity" evidence="2">
    <location>
        <begin position="287"/>
        <end position="308"/>
    </location>
</feature>
<proteinExistence type="predicted"/>
<dbReference type="SUPFAM" id="SSF53474">
    <property type="entry name" value="alpha/beta-Hydrolases"/>
    <property type="match status" value="1"/>
</dbReference>
<dbReference type="InterPro" id="IPR029058">
    <property type="entry name" value="AB_hydrolase_fold"/>
</dbReference>
<feature type="region of interest" description="Disordered" evidence="2">
    <location>
        <begin position="1302"/>
        <end position="1408"/>
    </location>
</feature>
<dbReference type="PANTHER" id="PTHR34491">
    <property type="entry name" value="A-TYPE INCLUSION PROTEIN, PUTATIVE-RELATED"/>
    <property type="match status" value="1"/>
</dbReference>
<dbReference type="OrthoDB" id="2677932at2"/>
<feature type="compositionally biased region" description="Low complexity" evidence="2">
    <location>
        <begin position="1354"/>
        <end position="1370"/>
    </location>
</feature>
<comment type="caution">
    <text evidence="5">The sequence shown here is derived from an EMBL/GenBank/DDBJ whole genome shotgun (WGS) entry which is preliminary data.</text>
</comment>
<feature type="compositionally biased region" description="Polar residues" evidence="2">
    <location>
        <begin position="1581"/>
        <end position="1591"/>
    </location>
</feature>
<evidence type="ECO:0000259" key="4">
    <source>
        <dbReference type="Pfam" id="PF25547"/>
    </source>
</evidence>
<dbReference type="EMBL" id="LZSY01000020">
    <property type="protein sequence ID" value="OBB97167.1"/>
    <property type="molecule type" value="Genomic_DNA"/>
</dbReference>
<organism evidence="5 6">
    <name type="scientific">Mycolicibacterium peregrinum</name>
    <name type="common">Mycobacterium peregrinum</name>
    <dbReference type="NCBI Taxonomy" id="43304"/>
    <lineage>
        <taxon>Bacteria</taxon>
        <taxon>Bacillati</taxon>
        <taxon>Actinomycetota</taxon>
        <taxon>Actinomycetes</taxon>
        <taxon>Mycobacteriales</taxon>
        <taxon>Mycobacteriaceae</taxon>
        <taxon>Mycolicibacterium</taxon>
    </lineage>
</organism>
<feature type="coiled-coil region" evidence="1">
    <location>
        <begin position="1605"/>
        <end position="1668"/>
    </location>
</feature>
<keyword evidence="1" id="KW-0175">Coiled coil</keyword>
<evidence type="ECO:0000256" key="2">
    <source>
        <dbReference type="SAM" id="MobiDB-lite"/>
    </source>
</evidence>
<dbReference type="RefSeq" id="WP_064878708.1">
    <property type="nucleotide sequence ID" value="NZ_LZSY01000020.1"/>
</dbReference>
<evidence type="ECO:0000259" key="3">
    <source>
        <dbReference type="Pfam" id="PF06259"/>
    </source>
</evidence>